<name>A0A815RGP0_9BILA</name>
<evidence type="ECO:0000256" key="2">
    <source>
        <dbReference type="SAM" id="Phobius"/>
    </source>
</evidence>
<feature type="transmembrane region" description="Helical" evidence="2">
    <location>
        <begin position="114"/>
        <end position="136"/>
    </location>
</feature>
<reference evidence="3" key="1">
    <citation type="submission" date="2021-02" db="EMBL/GenBank/DDBJ databases">
        <authorList>
            <person name="Nowell W R."/>
        </authorList>
    </citation>
    <scope>NUCLEOTIDE SEQUENCE</scope>
</reference>
<dbReference type="Proteomes" id="UP000663891">
    <property type="component" value="Unassembled WGS sequence"/>
</dbReference>
<feature type="region of interest" description="Disordered" evidence="1">
    <location>
        <begin position="1"/>
        <end position="21"/>
    </location>
</feature>
<evidence type="ECO:0000313" key="4">
    <source>
        <dbReference type="Proteomes" id="UP000663891"/>
    </source>
</evidence>
<proteinExistence type="predicted"/>
<accession>A0A815RGP0</accession>
<dbReference type="EMBL" id="CAJNON010001635">
    <property type="protein sequence ID" value="CAF1476563.1"/>
    <property type="molecule type" value="Genomic_DNA"/>
</dbReference>
<protein>
    <submittedName>
        <fullName evidence="3">Uncharacterized protein</fullName>
    </submittedName>
</protein>
<dbReference type="OrthoDB" id="10043005at2759"/>
<dbReference type="AlphaFoldDB" id="A0A815RGP0"/>
<keyword evidence="2" id="KW-0472">Membrane</keyword>
<evidence type="ECO:0000313" key="3">
    <source>
        <dbReference type="EMBL" id="CAF1476563.1"/>
    </source>
</evidence>
<feature type="region of interest" description="Disordered" evidence="1">
    <location>
        <begin position="63"/>
        <end position="98"/>
    </location>
</feature>
<keyword evidence="2" id="KW-1133">Transmembrane helix</keyword>
<keyword evidence="2" id="KW-0812">Transmembrane</keyword>
<evidence type="ECO:0000256" key="1">
    <source>
        <dbReference type="SAM" id="MobiDB-lite"/>
    </source>
</evidence>
<gene>
    <name evidence="3" type="ORF">VCS650_LOCUS40927</name>
</gene>
<feature type="compositionally biased region" description="Low complexity" evidence="1">
    <location>
        <begin position="81"/>
        <end position="98"/>
    </location>
</feature>
<organism evidence="3 4">
    <name type="scientific">Adineta steineri</name>
    <dbReference type="NCBI Taxonomy" id="433720"/>
    <lineage>
        <taxon>Eukaryota</taxon>
        <taxon>Metazoa</taxon>
        <taxon>Spiralia</taxon>
        <taxon>Gnathifera</taxon>
        <taxon>Rotifera</taxon>
        <taxon>Eurotatoria</taxon>
        <taxon>Bdelloidea</taxon>
        <taxon>Adinetida</taxon>
        <taxon>Adinetidae</taxon>
        <taxon>Adineta</taxon>
    </lineage>
</organism>
<sequence length="286" mass="31424">MENQISPYTIEPRRSDYPLLSQNLTDPRISQTIGQRSSNWNTGTFLNQNPQLSISQIDPQQFYPSPKPQMVRSNGWEPALTSNNNNNNKTNPSPDSNSRFSFSKLCAKLTSTKMLFFMVGFILCAVPLAVMTTLWLNARSSSTATTTVASVTVSNTSVSLPIQCYSYSTLSDIYRNYIYSYSCCPSSYDTISYMSAGWFRITGSAGTQLLANPISTTSTCGSSYPGYFNGTLPTTAGSMTTGNVCFYTGVSCGYSLSPISVINCNGYYVFYLIPTSSTSYRYCTSN</sequence>
<comment type="caution">
    <text evidence="3">The sequence shown here is derived from an EMBL/GenBank/DDBJ whole genome shotgun (WGS) entry which is preliminary data.</text>
</comment>